<proteinExistence type="inferred from homology"/>
<keyword evidence="2" id="KW-1133">Transmembrane helix</keyword>
<evidence type="ECO:0000256" key="1">
    <source>
        <dbReference type="ARBA" id="ARBA00006803"/>
    </source>
</evidence>
<feature type="transmembrane region" description="Helical" evidence="2">
    <location>
        <begin position="21"/>
        <end position="45"/>
    </location>
</feature>
<evidence type="ECO:0000313" key="3">
    <source>
        <dbReference type="Proteomes" id="UP000492821"/>
    </source>
</evidence>
<sequence>MTFAIQCGAASLAFYLIYHDYVAVFFVLSFAAVTAIVIYPTYFIMNHINDRRYLHSIKYGNQYTLSERFQLSENIRTKKIVKVVVNACIWCNLIIFAEVYCLQSVKEVRAKFAMKMVYESTVTLYGMIVSTSTVLL</sequence>
<evidence type="ECO:0000256" key="2">
    <source>
        <dbReference type="SAM" id="Phobius"/>
    </source>
</evidence>
<dbReference type="Proteomes" id="UP000492821">
    <property type="component" value="Unassembled WGS sequence"/>
</dbReference>
<accession>A0A7E4UNY0</accession>
<keyword evidence="2" id="KW-0472">Membrane</keyword>
<dbReference type="WBParaSite" id="Pan_g11000.t1">
    <property type="protein sequence ID" value="Pan_g11000.t1"/>
    <property type="gene ID" value="Pan_g11000"/>
</dbReference>
<keyword evidence="3" id="KW-1185">Reference proteome</keyword>
<evidence type="ECO:0000313" key="4">
    <source>
        <dbReference type="WBParaSite" id="Pan_g11000.t1"/>
    </source>
</evidence>
<organism evidence="3 4">
    <name type="scientific">Panagrellus redivivus</name>
    <name type="common">Microworm</name>
    <dbReference type="NCBI Taxonomy" id="6233"/>
    <lineage>
        <taxon>Eukaryota</taxon>
        <taxon>Metazoa</taxon>
        <taxon>Ecdysozoa</taxon>
        <taxon>Nematoda</taxon>
        <taxon>Chromadorea</taxon>
        <taxon>Rhabditida</taxon>
        <taxon>Tylenchina</taxon>
        <taxon>Panagrolaimomorpha</taxon>
        <taxon>Panagrolaimoidea</taxon>
        <taxon>Panagrolaimidae</taxon>
        <taxon>Panagrellus</taxon>
    </lineage>
</organism>
<name>A0A7E4UNY0_PANRE</name>
<dbReference type="Pfam" id="PF03125">
    <property type="entry name" value="Sre"/>
    <property type="match status" value="1"/>
</dbReference>
<comment type="similarity">
    <text evidence="1">Belongs to the nematode receptor-like protein sre family.</text>
</comment>
<reference evidence="3" key="1">
    <citation type="journal article" date="2013" name="Genetics">
        <title>The draft genome and transcriptome of Panagrellus redivivus are shaped by the harsh demands of a free-living lifestyle.</title>
        <authorList>
            <person name="Srinivasan J."/>
            <person name="Dillman A.R."/>
            <person name="Macchietto M.G."/>
            <person name="Heikkinen L."/>
            <person name="Lakso M."/>
            <person name="Fracchia K.M."/>
            <person name="Antoshechkin I."/>
            <person name="Mortazavi A."/>
            <person name="Wong G."/>
            <person name="Sternberg P.W."/>
        </authorList>
    </citation>
    <scope>NUCLEOTIDE SEQUENCE [LARGE SCALE GENOMIC DNA]</scope>
    <source>
        <strain evidence="3">MT8872</strain>
    </source>
</reference>
<dbReference type="AlphaFoldDB" id="A0A7E4UNY0"/>
<dbReference type="InterPro" id="IPR004151">
    <property type="entry name" value="7TM_GPCR_serpentine_rcpt_Sre"/>
</dbReference>
<keyword evidence="2" id="KW-0812">Transmembrane</keyword>
<reference evidence="4" key="2">
    <citation type="submission" date="2020-10" db="UniProtKB">
        <authorList>
            <consortium name="WormBaseParasite"/>
        </authorList>
    </citation>
    <scope>IDENTIFICATION</scope>
</reference>
<dbReference type="GO" id="GO:0016020">
    <property type="term" value="C:membrane"/>
    <property type="evidence" value="ECO:0007669"/>
    <property type="project" value="InterPro"/>
</dbReference>
<protein>
    <submittedName>
        <fullName evidence="4">Serpentine receptor class gamma</fullName>
    </submittedName>
</protein>
<dbReference type="GO" id="GO:0007606">
    <property type="term" value="P:sensory perception of chemical stimulus"/>
    <property type="evidence" value="ECO:0007669"/>
    <property type="project" value="InterPro"/>
</dbReference>